<name>A0AAE9JRS8_CAEBR</name>
<evidence type="ECO:0000313" key="1">
    <source>
        <dbReference type="EMBL" id="UMM41280.1"/>
    </source>
</evidence>
<reference evidence="1 2" key="1">
    <citation type="submission" date="2022-04" db="EMBL/GenBank/DDBJ databases">
        <title>Chromosome-level reference genomes for two strains of Caenorhabditis briggsae: an improved platform for comparative genomics.</title>
        <authorList>
            <person name="Stevens L."/>
            <person name="Andersen E."/>
        </authorList>
    </citation>
    <scope>NUCLEOTIDE SEQUENCE [LARGE SCALE GENOMIC DNA]</scope>
    <source>
        <strain evidence="1">VX34</strain>
        <tissue evidence="1">Whole-organism</tissue>
    </source>
</reference>
<dbReference type="EMBL" id="CP092625">
    <property type="protein sequence ID" value="UMM41280.1"/>
    <property type="molecule type" value="Genomic_DNA"/>
</dbReference>
<gene>
    <name evidence="1" type="ORF">L5515_017610</name>
</gene>
<proteinExistence type="predicted"/>
<keyword evidence="2" id="KW-1185">Reference proteome</keyword>
<dbReference type="AlphaFoldDB" id="A0AAE9JRS8"/>
<accession>A0AAE9JRS8</accession>
<protein>
    <submittedName>
        <fullName evidence="1">Uncharacterized protein</fullName>
    </submittedName>
</protein>
<sequence>MFYKGHSAYLSALRQSFEKAIAFSNVIDQIGEAKQRNRELQLEFEKWRSGTIKLSCNCDSVDAREKYPTIFIAECRDLSERFVREVAQLKNPLLSAYNFYRVQSARRREVEWKQLSEAEERVWMKKFNQWANVFSSVFCLVKGAIKLACSCDAVDFDVLEGSEIFEEETMEEQHSVQDNQSQVNASIDHHWDSQNNQFLGHADPFYAPRRSVMSLPIAYNFYRVQSAHRREVEWKQLSKAEMRVWTGRFNKVRATQVDQCRPELIAYEPSKNQKRKMKNSDV</sequence>
<organism evidence="1 2">
    <name type="scientific">Caenorhabditis briggsae</name>
    <dbReference type="NCBI Taxonomy" id="6238"/>
    <lineage>
        <taxon>Eukaryota</taxon>
        <taxon>Metazoa</taxon>
        <taxon>Ecdysozoa</taxon>
        <taxon>Nematoda</taxon>
        <taxon>Chromadorea</taxon>
        <taxon>Rhabditida</taxon>
        <taxon>Rhabditina</taxon>
        <taxon>Rhabditomorpha</taxon>
        <taxon>Rhabditoidea</taxon>
        <taxon>Rhabditidae</taxon>
        <taxon>Peloderinae</taxon>
        <taxon>Caenorhabditis</taxon>
    </lineage>
</organism>
<dbReference type="Proteomes" id="UP000829354">
    <property type="component" value="Chromosome X"/>
</dbReference>
<evidence type="ECO:0000313" key="2">
    <source>
        <dbReference type="Proteomes" id="UP000829354"/>
    </source>
</evidence>